<keyword evidence="3 8" id="KW-0436">Ligase</keyword>
<accession>A0AB39URM0</accession>
<comment type="catalytic activity">
    <reaction evidence="7 8 9">
        <text>L-cysteine + L-glutamate + ATP = gamma-L-glutamyl-L-cysteine + ADP + phosphate + H(+)</text>
        <dbReference type="Rhea" id="RHEA:13285"/>
        <dbReference type="ChEBI" id="CHEBI:15378"/>
        <dbReference type="ChEBI" id="CHEBI:29985"/>
        <dbReference type="ChEBI" id="CHEBI:30616"/>
        <dbReference type="ChEBI" id="CHEBI:35235"/>
        <dbReference type="ChEBI" id="CHEBI:43474"/>
        <dbReference type="ChEBI" id="CHEBI:58173"/>
        <dbReference type="ChEBI" id="CHEBI:456216"/>
        <dbReference type="EC" id="6.3.2.2"/>
    </reaction>
</comment>
<dbReference type="GO" id="GO:0005524">
    <property type="term" value="F:ATP binding"/>
    <property type="evidence" value="ECO:0007669"/>
    <property type="project" value="UniProtKB-KW"/>
</dbReference>
<evidence type="ECO:0000256" key="7">
    <source>
        <dbReference type="ARBA" id="ARBA00048819"/>
    </source>
</evidence>
<evidence type="ECO:0000256" key="1">
    <source>
        <dbReference type="ARBA" id="ARBA00005006"/>
    </source>
</evidence>
<reference evidence="11" key="1">
    <citation type="submission" date="2024-05" db="EMBL/GenBank/DDBJ databases">
        <title>Genome sequencing of novel strain.</title>
        <authorList>
            <person name="Ganbat D."/>
            <person name="Ganbat S."/>
            <person name="Lee S.-J."/>
        </authorList>
    </citation>
    <scope>NUCLEOTIDE SEQUENCE</scope>
    <source>
        <strain evidence="11">SMD15-11</strain>
    </source>
</reference>
<keyword evidence="4 8" id="KW-0317">Glutathione biosynthesis</keyword>
<evidence type="ECO:0000313" key="11">
    <source>
        <dbReference type="EMBL" id="XDT71018.1"/>
    </source>
</evidence>
<dbReference type="InterPro" id="IPR014746">
    <property type="entry name" value="Gln_synth/guanido_kin_cat_dom"/>
</dbReference>
<feature type="domain" description="Glutamate--cysteine ligase" evidence="10">
    <location>
        <begin position="15"/>
        <end position="377"/>
    </location>
</feature>
<dbReference type="GO" id="GO:0046872">
    <property type="term" value="F:metal ion binding"/>
    <property type="evidence" value="ECO:0007669"/>
    <property type="project" value="TreeGrafter"/>
</dbReference>
<evidence type="ECO:0000256" key="5">
    <source>
        <dbReference type="ARBA" id="ARBA00022741"/>
    </source>
</evidence>
<dbReference type="SUPFAM" id="SSF55931">
    <property type="entry name" value="Glutamine synthetase/guanido kinase"/>
    <property type="match status" value="1"/>
</dbReference>
<dbReference type="InterPro" id="IPR007370">
    <property type="entry name" value="Glu_cys_ligase"/>
</dbReference>
<dbReference type="NCBIfam" id="TIGR01434">
    <property type="entry name" value="glu_cys_ligase"/>
    <property type="match status" value="1"/>
</dbReference>
<protein>
    <recommendedName>
        <fullName evidence="8">Glutamate--cysteine ligase</fullName>
        <ecNumber evidence="8">6.3.2.2</ecNumber>
    </recommendedName>
    <alternativeName>
        <fullName evidence="8">Gamma-ECS</fullName>
        <shortName evidence="8">GCS</shortName>
    </alternativeName>
    <alternativeName>
        <fullName evidence="8">Gamma-glutamylcysteine synthetase</fullName>
    </alternativeName>
</protein>
<dbReference type="AlphaFoldDB" id="A0AB39URM0"/>
<comment type="pathway">
    <text evidence="1 8 9">Sulfur metabolism; glutathione biosynthesis; glutathione from L-cysteine and L-glutamate: step 1/2.</text>
</comment>
<organism evidence="11">
    <name type="scientific">Thermohahella caldifontis</name>
    <dbReference type="NCBI Taxonomy" id="3142973"/>
    <lineage>
        <taxon>Bacteria</taxon>
        <taxon>Pseudomonadati</taxon>
        <taxon>Pseudomonadota</taxon>
        <taxon>Gammaproteobacteria</taxon>
        <taxon>Oceanospirillales</taxon>
        <taxon>Hahellaceae</taxon>
        <taxon>Thermohahella</taxon>
    </lineage>
</organism>
<dbReference type="RefSeq" id="WP_369600059.1">
    <property type="nucleotide sequence ID" value="NZ_CP154858.1"/>
</dbReference>
<dbReference type="HAMAP" id="MF_00578">
    <property type="entry name" value="Glu_cys_ligase"/>
    <property type="match status" value="1"/>
</dbReference>
<gene>
    <name evidence="8 11" type="primary">gshA</name>
    <name evidence="11" type="ORF">AAIA72_09350</name>
</gene>
<evidence type="ECO:0000256" key="8">
    <source>
        <dbReference type="HAMAP-Rule" id="MF_00578"/>
    </source>
</evidence>
<dbReference type="GO" id="GO:0004357">
    <property type="term" value="F:glutamate-cysteine ligase activity"/>
    <property type="evidence" value="ECO:0007669"/>
    <property type="project" value="UniProtKB-UniRule"/>
</dbReference>
<dbReference type="Pfam" id="PF04262">
    <property type="entry name" value="Glu_cys_ligase"/>
    <property type="match status" value="1"/>
</dbReference>
<evidence type="ECO:0000256" key="3">
    <source>
        <dbReference type="ARBA" id="ARBA00022598"/>
    </source>
</evidence>
<dbReference type="InterPro" id="IPR006334">
    <property type="entry name" value="Glut_cys_ligase"/>
</dbReference>
<dbReference type="GO" id="GO:0006750">
    <property type="term" value="P:glutathione biosynthetic process"/>
    <property type="evidence" value="ECO:0007669"/>
    <property type="project" value="UniProtKB-UniRule"/>
</dbReference>
<dbReference type="Gene3D" id="3.30.590.20">
    <property type="match status" value="1"/>
</dbReference>
<dbReference type="EC" id="6.3.2.2" evidence="8"/>
<keyword evidence="5 8" id="KW-0547">Nucleotide-binding</keyword>
<dbReference type="KEGG" id="tcd:AAIA72_09350"/>
<dbReference type="PANTHER" id="PTHR38761:SF1">
    <property type="entry name" value="GLUTAMATE--CYSTEINE LIGASE"/>
    <property type="match status" value="1"/>
</dbReference>
<evidence type="ECO:0000256" key="4">
    <source>
        <dbReference type="ARBA" id="ARBA00022684"/>
    </source>
</evidence>
<sequence>MSRLEQHIDALGGQRLNILQTLRRGVEKEGLRVDAEGFISQTDHPKVLGSALTHPNITTDYSEALLELITPVTESVDDLFDALGRIHRFVQANLPEGEVLWPASMPCRLAGNESIRIAEYGTSNLGQLKHVYRRGLHWRYGRIMQAIAGVHFNFSLTDRFWMTLQDVEGNTDSLQDFKSARYFDLIRNFRRHSWLLMRLFGGSPVADESFVDGKPHNLLRMGPATLGLPHATSLRMSDLGYQNHAQASLKVCFNGLSSYHSTLYKATHTPYPPYEAIGVKVDGEYRQLNTHILQIENEYYSTIRPKRVTQPGEKPLQALCRRGVEYIEVRCLDLNPYAPLGIKPWQVFFIEAFLLCCLLDDAPVVPDEECDHIDRDFALTVSRGRERGLRLERVGDTLEHEGERLIRKIRRVADWLADAGEPRYRQAVDQAHDWLMAPELTPAARVAAGIRAEATCHNSFMMGLAKLHQQALREEGLTADEQAEFRALSEASLAAQTRLEEEDALTFDAYLAQYMQEALSPC</sequence>
<proteinExistence type="inferred from homology"/>
<evidence type="ECO:0000256" key="6">
    <source>
        <dbReference type="ARBA" id="ARBA00022840"/>
    </source>
</evidence>
<name>A0AB39URM0_9GAMM</name>
<dbReference type="GO" id="GO:0005829">
    <property type="term" value="C:cytosol"/>
    <property type="evidence" value="ECO:0007669"/>
    <property type="project" value="TreeGrafter"/>
</dbReference>
<evidence type="ECO:0000259" key="10">
    <source>
        <dbReference type="Pfam" id="PF04262"/>
    </source>
</evidence>
<evidence type="ECO:0000256" key="2">
    <source>
        <dbReference type="ARBA" id="ARBA00008772"/>
    </source>
</evidence>
<dbReference type="EMBL" id="CP154858">
    <property type="protein sequence ID" value="XDT71018.1"/>
    <property type="molecule type" value="Genomic_DNA"/>
</dbReference>
<keyword evidence="6 8" id="KW-0067">ATP-binding</keyword>
<comment type="similarity">
    <text evidence="2 8">Belongs to the glutamate--cysteine ligase type 1 family. Type 1 subfamily.</text>
</comment>
<dbReference type="PANTHER" id="PTHR38761">
    <property type="entry name" value="GLUTAMATE--CYSTEINE LIGASE"/>
    <property type="match status" value="1"/>
</dbReference>
<evidence type="ECO:0000256" key="9">
    <source>
        <dbReference type="RuleBase" id="RU004391"/>
    </source>
</evidence>